<reference evidence="2 3" key="1">
    <citation type="submission" date="2024-04" db="EMBL/GenBank/DDBJ databases">
        <title>Genome assembly C_amara_ONT_v2.</title>
        <authorList>
            <person name="Yant L."/>
            <person name="Moore C."/>
            <person name="Slenker M."/>
        </authorList>
    </citation>
    <scope>NUCLEOTIDE SEQUENCE [LARGE SCALE GENOMIC DNA]</scope>
    <source>
        <tissue evidence="2">Leaf</tissue>
    </source>
</reference>
<proteinExistence type="predicted"/>
<sequence>MKNFPRMLFFLLGYILCIGDMASLNYLFVDAERLQSITDFEIEEQLNDINKSAANIIKTKDGDTCECIDFYKQPAFDHPSMKNHLFDYEMHRISSFKNSRTEQINHEKFGFLWENGVGCPLGTIPIQRVTKDELLRINSFSDKDKPQGSWNFTNYHQYSVDNAPHHHFAVARTKRREVKHYNGASMVITINDPLVKSSQFSSARMHIQIGEDYIQVGWTVNPKLYPDTKTRTFAFTKAGKNECYNSMCPVGIIMVRTDLFLGMARGPPDLRGSRQRSYDTYGLQKDKANGYWWLMFEGEQIGFWPAKLFQQSFANSIEWGGEVYSASMLSPQMGNGYFPLWDPEFDAHICNITIVDENFKIDNSVKNIETFSDDPRGYEVHDDLYSGLPVGHIIYYGGPGNI</sequence>
<dbReference type="Proteomes" id="UP001558713">
    <property type="component" value="Unassembled WGS sequence"/>
</dbReference>
<gene>
    <name evidence="2" type="ORF">V5N11_002051</name>
</gene>
<dbReference type="PANTHER" id="PTHR31589:SF176">
    <property type="entry name" value="NEPROSIN ACTIVATION PEPTIDE DOMAIN-CONTAINING PROTEIN-RELATED"/>
    <property type="match status" value="1"/>
</dbReference>
<dbReference type="Pfam" id="PF03080">
    <property type="entry name" value="Neprosin"/>
    <property type="match status" value="1"/>
</dbReference>
<evidence type="ECO:0000313" key="3">
    <source>
        <dbReference type="Proteomes" id="UP001558713"/>
    </source>
</evidence>
<dbReference type="InterPro" id="IPR053168">
    <property type="entry name" value="Glutamic_endopeptidase"/>
</dbReference>
<accession>A0ABD0ZRI0</accession>
<dbReference type="PROSITE" id="PS52045">
    <property type="entry name" value="NEPROSIN_PEP_CD"/>
    <property type="match status" value="1"/>
</dbReference>
<feature type="domain" description="Neprosin PEP catalytic" evidence="1">
    <location>
        <begin position="161"/>
        <end position="402"/>
    </location>
</feature>
<organism evidence="2 3">
    <name type="scientific">Cardamine amara subsp. amara</name>
    <dbReference type="NCBI Taxonomy" id="228776"/>
    <lineage>
        <taxon>Eukaryota</taxon>
        <taxon>Viridiplantae</taxon>
        <taxon>Streptophyta</taxon>
        <taxon>Embryophyta</taxon>
        <taxon>Tracheophyta</taxon>
        <taxon>Spermatophyta</taxon>
        <taxon>Magnoliopsida</taxon>
        <taxon>eudicotyledons</taxon>
        <taxon>Gunneridae</taxon>
        <taxon>Pentapetalae</taxon>
        <taxon>rosids</taxon>
        <taxon>malvids</taxon>
        <taxon>Brassicales</taxon>
        <taxon>Brassicaceae</taxon>
        <taxon>Cardamineae</taxon>
        <taxon>Cardamine</taxon>
    </lineage>
</organism>
<evidence type="ECO:0000259" key="1">
    <source>
        <dbReference type="PROSITE" id="PS52045"/>
    </source>
</evidence>
<dbReference type="Pfam" id="PF14365">
    <property type="entry name" value="Neprosin_AP"/>
    <property type="match status" value="1"/>
</dbReference>
<name>A0ABD0ZRI0_CARAN</name>
<keyword evidence="3" id="KW-1185">Reference proteome</keyword>
<dbReference type="AlphaFoldDB" id="A0ABD0ZRI0"/>
<evidence type="ECO:0000313" key="2">
    <source>
        <dbReference type="EMBL" id="KAL1197172.1"/>
    </source>
</evidence>
<protein>
    <submittedName>
        <fullName evidence="2">Protein neprosin</fullName>
    </submittedName>
</protein>
<dbReference type="PANTHER" id="PTHR31589">
    <property type="entry name" value="PROTEIN, PUTATIVE (DUF239)-RELATED-RELATED"/>
    <property type="match status" value="1"/>
</dbReference>
<dbReference type="InterPro" id="IPR004314">
    <property type="entry name" value="Neprosin"/>
</dbReference>
<dbReference type="InterPro" id="IPR025521">
    <property type="entry name" value="Neprosin_propep"/>
</dbReference>
<dbReference type="EMBL" id="JBANAX010000695">
    <property type="protein sequence ID" value="KAL1197172.1"/>
    <property type="molecule type" value="Genomic_DNA"/>
</dbReference>
<comment type="caution">
    <text evidence="2">The sequence shown here is derived from an EMBL/GenBank/DDBJ whole genome shotgun (WGS) entry which is preliminary data.</text>
</comment>